<protein>
    <recommendedName>
        <fullName evidence="7">Glycogen synthase</fullName>
        <ecNumber evidence="7">2.4.1.21</ecNumber>
    </recommendedName>
    <alternativeName>
        <fullName evidence="7">Starch [bacterial glycogen] synthase</fullName>
    </alternativeName>
</protein>
<dbReference type="Gene3D" id="3.40.50.2000">
    <property type="entry name" value="Glycogen Phosphorylase B"/>
    <property type="match status" value="2"/>
</dbReference>
<evidence type="ECO:0000256" key="6">
    <source>
        <dbReference type="ARBA" id="ARBA00023056"/>
    </source>
</evidence>
<feature type="binding site" evidence="7">
    <location>
        <position position="16"/>
    </location>
    <ligand>
        <name>ADP-alpha-D-glucose</name>
        <dbReference type="ChEBI" id="CHEBI:57498"/>
    </ligand>
</feature>
<dbReference type="HAMAP" id="MF_00484">
    <property type="entry name" value="Glycogen_synth"/>
    <property type="match status" value="1"/>
</dbReference>
<dbReference type="UniPathway" id="UPA00164"/>
<evidence type="ECO:0000259" key="8">
    <source>
        <dbReference type="Pfam" id="PF00534"/>
    </source>
</evidence>
<keyword evidence="5 7" id="KW-0808">Transferase</keyword>
<comment type="pathway">
    <text evidence="7">Glycan biosynthesis; glycogen biosynthesis.</text>
</comment>
<dbReference type="Pfam" id="PF08323">
    <property type="entry name" value="Glyco_transf_5"/>
    <property type="match status" value="1"/>
</dbReference>
<name>A0A0E3GR68_CLOSL</name>
<dbReference type="GO" id="GO:0005978">
    <property type="term" value="P:glycogen biosynthetic process"/>
    <property type="evidence" value="ECO:0007669"/>
    <property type="project" value="UniProtKB-UniRule"/>
</dbReference>
<evidence type="ECO:0000256" key="7">
    <source>
        <dbReference type="HAMAP-Rule" id="MF_00484"/>
    </source>
</evidence>
<dbReference type="RefSeq" id="WP_029161607.1">
    <property type="nucleotide sequence ID" value="NZ_CP009933.1"/>
</dbReference>
<dbReference type="GO" id="GO:0009011">
    <property type="term" value="F:alpha-1,4-glucan glucosyltransferase (ADP-glucose donor) activity"/>
    <property type="evidence" value="ECO:0007669"/>
    <property type="project" value="UniProtKB-UniRule"/>
</dbReference>
<dbReference type="GO" id="GO:0004373">
    <property type="term" value="F:alpha-1,4-glucan glucosyltransferase (UDP-glucose donor) activity"/>
    <property type="evidence" value="ECO:0007669"/>
    <property type="project" value="InterPro"/>
</dbReference>
<comment type="catalytic activity">
    <reaction evidence="1 7">
        <text>[(1-&gt;4)-alpha-D-glucosyl](n) + ADP-alpha-D-glucose = [(1-&gt;4)-alpha-D-glucosyl](n+1) + ADP + H(+)</text>
        <dbReference type="Rhea" id="RHEA:18189"/>
        <dbReference type="Rhea" id="RHEA-COMP:9584"/>
        <dbReference type="Rhea" id="RHEA-COMP:9587"/>
        <dbReference type="ChEBI" id="CHEBI:15378"/>
        <dbReference type="ChEBI" id="CHEBI:15444"/>
        <dbReference type="ChEBI" id="CHEBI:57498"/>
        <dbReference type="ChEBI" id="CHEBI:456216"/>
        <dbReference type="EC" id="2.4.1.21"/>
    </reaction>
</comment>
<dbReference type="SUPFAM" id="SSF53756">
    <property type="entry name" value="UDP-Glycosyltransferase/glycogen phosphorylase"/>
    <property type="match status" value="1"/>
</dbReference>
<dbReference type="PANTHER" id="PTHR45825:SF11">
    <property type="entry name" value="ALPHA AMYLASE DOMAIN-CONTAINING PROTEIN"/>
    <property type="match status" value="1"/>
</dbReference>
<feature type="domain" description="Glycosyl transferase family 1" evidence="8">
    <location>
        <begin position="290"/>
        <end position="450"/>
    </location>
</feature>
<evidence type="ECO:0000256" key="5">
    <source>
        <dbReference type="ARBA" id="ARBA00022679"/>
    </source>
</evidence>
<dbReference type="KEGG" id="csq:CSCA_2671"/>
<keyword evidence="6 7" id="KW-0320">Glycogen biosynthesis</keyword>
<evidence type="ECO:0000313" key="10">
    <source>
        <dbReference type="EMBL" id="AKA69796.1"/>
    </source>
</evidence>
<dbReference type="HOGENOM" id="CLU_009583_18_2_9"/>
<reference evidence="10 11" key="1">
    <citation type="journal article" date="2015" name="J. Biotechnol.">
        <title>Complete genome sequence of a malodorant-producing acetogen, Clostridium scatologenes ATCC 25775(T).</title>
        <authorList>
            <person name="Zhu Z."/>
            <person name="Guo T."/>
            <person name="Zheng H."/>
            <person name="Song T."/>
            <person name="Ouyang P."/>
            <person name="Xie J."/>
        </authorList>
    </citation>
    <scope>NUCLEOTIDE SEQUENCE [LARGE SCALE GENOMIC DNA]</scope>
    <source>
        <strain evidence="10 11">ATCC 25775</strain>
    </source>
</reference>
<keyword evidence="4 7" id="KW-0328">Glycosyltransferase</keyword>
<dbReference type="Proteomes" id="UP000033115">
    <property type="component" value="Chromosome"/>
</dbReference>
<dbReference type="EMBL" id="CP009933">
    <property type="protein sequence ID" value="AKA69796.1"/>
    <property type="molecule type" value="Genomic_DNA"/>
</dbReference>
<feature type="domain" description="Starch synthase catalytic" evidence="9">
    <location>
        <begin position="3"/>
        <end position="237"/>
    </location>
</feature>
<dbReference type="STRING" id="1548.CSCA_2671"/>
<keyword evidence="11" id="KW-1185">Reference proteome</keyword>
<dbReference type="NCBIfam" id="NF001898">
    <property type="entry name" value="PRK00654.1-1"/>
    <property type="match status" value="1"/>
</dbReference>
<dbReference type="CDD" id="cd03791">
    <property type="entry name" value="GT5_Glycogen_synthase_DULL1-like"/>
    <property type="match status" value="1"/>
</dbReference>
<dbReference type="PANTHER" id="PTHR45825">
    <property type="entry name" value="GRANULE-BOUND STARCH SYNTHASE 1, CHLOROPLASTIC/AMYLOPLASTIC"/>
    <property type="match status" value="1"/>
</dbReference>
<evidence type="ECO:0000313" key="11">
    <source>
        <dbReference type="Proteomes" id="UP000033115"/>
    </source>
</evidence>
<comment type="similarity">
    <text evidence="3 7">Belongs to the glycosyltransferase 1 family. Bacterial/plant glycogen synthase subfamily.</text>
</comment>
<dbReference type="AlphaFoldDB" id="A0A0E3GR68"/>
<gene>
    <name evidence="7" type="primary">glgA</name>
    <name evidence="10" type="ORF">CSCA_2671</name>
</gene>
<comment type="function">
    <text evidence="2 7">Synthesizes alpha-1,4-glucan chains using ADP-glucose.</text>
</comment>
<evidence type="ECO:0000256" key="1">
    <source>
        <dbReference type="ARBA" id="ARBA00001478"/>
    </source>
</evidence>
<dbReference type="InterPro" id="IPR011835">
    <property type="entry name" value="GS/SS"/>
</dbReference>
<accession>A0A0E3GR68</accession>
<evidence type="ECO:0000256" key="3">
    <source>
        <dbReference type="ARBA" id="ARBA00010281"/>
    </source>
</evidence>
<dbReference type="Pfam" id="PF00534">
    <property type="entry name" value="Glycos_transf_1"/>
    <property type="match status" value="1"/>
</dbReference>
<dbReference type="NCBIfam" id="TIGR02095">
    <property type="entry name" value="glgA"/>
    <property type="match status" value="1"/>
</dbReference>
<evidence type="ECO:0000256" key="2">
    <source>
        <dbReference type="ARBA" id="ARBA00002764"/>
    </source>
</evidence>
<proteinExistence type="inferred from homology"/>
<dbReference type="InterPro" id="IPR013534">
    <property type="entry name" value="Starch_synth_cat_dom"/>
</dbReference>
<dbReference type="InterPro" id="IPR001296">
    <property type="entry name" value="Glyco_trans_1"/>
</dbReference>
<dbReference type="EC" id="2.4.1.21" evidence="7"/>
<evidence type="ECO:0000259" key="9">
    <source>
        <dbReference type="Pfam" id="PF08323"/>
    </source>
</evidence>
<sequence length="478" mass="55257">MLKILFTAAEAHPFIKTGGLGDVAYSLPKALRELGIDARIIIPKYSNISPNFKSKMDHISNFTVPVGWRNKYCGLDYYEFNGVPFYFIDNEYYFKRDNLYGFFDDGERFSYFCRAVLESMKFMGDFVPDIIHCNDWHTGMIPVLLNEHYKKKNEFINTKTIFSIHNLKYQGVFGKENLGDLLSLGEEYFNEDAVKYYDGISFMKAGINFSDIITTVSKSYAEEIKTPFYGEDLDGLLCSKNYKLHGIVNGIDYELFNPNTDKNIHYRYNSSTTYNKVKNKTKLQKILNLPQNENIPIIAVISRLVKQKGLDLVASVIEQLLTMNIQLVILGTGDECFQDVFQYFSHIYPSKLSTNIKFDNHLAQQIYAGSDMFLMPSLFEPCGISQLISLRYGTIPIVRETGGLKDTIIPYNEYTEDGNGFSFKNYDSYEMLDIIKYALKIYNNKKAWNKLMKRAMLQDNSWKNSAKTYIDLYKTLTY</sequence>
<organism evidence="10 11">
    <name type="scientific">Clostridium scatologenes</name>
    <dbReference type="NCBI Taxonomy" id="1548"/>
    <lineage>
        <taxon>Bacteria</taxon>
        <taxon>Bacillati</taxon>
        <taxon>Bacillota</taxon>
        <taxon>Clostridia</taxon>
        <taxon>Eubacteriales</taxon>
        <taxon>Clostridiaceae</taxon>
        <taxon>Clostridium</taxon>
    </lineage>
</organism>
<evidence type="ECO:0000256" key="4">
    <source>
        <dbReference type="ARBA" id="ARBA00022676"/>
    </source>
</evidence>